<proteinExistence type="predicted"/>
<name>A0A0E9NCQ9_SAICN</name>
<organism evidence="5 6">
    <name type="scientific">Saitoella complicata (strain BCRC 22490 / CBS 7301 / JCM 7358 / NBRC 10748 / NRRL Y-17804)</name>
    <dbReference type="NCBI Taxonomy" id="698492"/>
    <lineage>
        <taxon>Eukaryota</taxon>
        <taxon>Fungi</taxon>
        <taxon>Dikarya</taxon>
        <taxon>Ascomycota</taxon>
        <taxon>Taphrinomycotina</taxon>
        <taxon>Taphrinomycotina incertae sedis</taxon>
        <taxon>Saitoella</taxon>
    </lineage>
</organism>
<evidence type="ECO:0000313" key="5">
    <source>
        <dbReference type="EMBL" id="GAO47624.1"/>
    </source>
</evidence>
<dbReference type="CDD" id="cd00780">
    <property type="entry name" value="NTF2"/>
    <property type="match status" value="1"/>
</dbReference>
<comment type="caution">
    <text evidence="5">The sequence shown here is derived from an EMBL/GenBank/DDBJ whole genome shotgun (WGS) entry which is preliminary data.</text>
</comment>
<dbReference type="GO" id="GO:0005737">
    <property type="term" value="C:cytoplasm"/>
    <property type="evidence" value="ECO:0007669"/>
    <property type="project" value="UniProtKB-SubCell"/>
</dbReference>
<dbReference type="Proteomes" id="UP000033140">
    <property type="component" value="Unassembled WGS sequence"/>
</dbReference>
<dbReference type="FunFam" id="3.10.450.50:FF:000005">
    <property type="entry name" value="Nuclear transport factor 2"/>
    <property type="match status" value="1"/>
</dbReference>
<dbReference type="SUPFAM" id="SSF54427">
    <property type="entry name" value="NTF2-like"/>
    <property type="match status" value="1"/>
</dbReference>
<dbReference type="GO" id="GO:0005635">
    <property type="term" value="C:nuclear envelope"/>
    <property type="evidence" value="ECO:0007669"/>
    <property type="project" value="UniProtKB-ARBA"/>
</dbReference>
<evidence type="ECO:0000256" key="1">
    <source>
        <dbReference type="ARBA" id="ARBA00004496"/>
    </source>
</evidence>
<dbReference type="EMBL" id="BACD03000010">
    <property type="protein sequence ID" value="GAO47624.1"/>
    <property type="molecule type" value="Genomic_DNA"/>
</dbReference>
<evidence type="ECO:0000313" key="6">
    <source>
        <dbReference type="Proteomes" id="UP000033140"/>
    </source>
</evidence>
<dbReference type="PROSITE" id="PS50177">
    <property type="entry name" value="NTF2_DOMAIN"/>
    <property type="match status" value="1"/>
</dbReference>
<dbReference type="STRING" id="698492.A0A0E9NCQ9"/>
<dbReference type="Gene3D" id="3.10.450.50">
    <property type="match status" value="1"/>
</dbReference>
<dbReference type="Pfam" id="PF02136">
    <property type="entry name" value="NTF2"/>
    <property type="match status" value="1"/>
</dbReference>
<comment type="subcellular location">
    <subcellularLocation>
        <location evidence="1">Cytoplasm</location>
    </subcellularLocation>
</comment>
<dbReference type="InterPro" id="IPR032710">
    <property type="entry name" value="NTF2-like_dom_sf"/>
</dbReference>
<reference evidence="5 6" key="2">
    <citation type="journal article" date="2014" name="J. Gen. Appl. Microbiol.">
        <title>The early diverging ascomycetous budding yeast Saitoella complicata has three histone deacetylases belonging to the Clr6, Hos2, and Rpd3 lineages.</title>
        <authorList>
            <person name="Nishida H."/>
            <person name="Matsumoto T."/>
            <person name="Kondo S."/>
            <person name="Hamamoto M."/>
            <person name="Yoshikawa H."/>
        </authorList>
    </citation>
    <scope>NUCLEOTIDE SEQUENCE [LARGE SCALE GENOMIC DNA]</scope>
    <source>
        <strain evidence="5 6">NRRL Y-17804</strain>
    </source>
</reference>
<dbReference type="PANTHER" id="PTHR12612">
    <property type="entry name" value="NUCLEAR TRANSPORT FACTOR 2"/>
    <property type="match status" value="1"/>
</dbReference>
<dbReference type="InterPro" id="IPR018222">
    <property type="entry name" value="Nuclear_transport_factor_2_euk"/>
</dbReference>
<keyword evidence="2" id="KW-0963">Cytoplasm</keyword>
<dbReference type="InterPro" id="IPR045875">
    <property type="entry name" value="NTF2"/>
</dbReference>
<protein>
    <recommendedName>
        <fullName evidence="3">Nuclear transport factor 2</fullName>
    </recommendedName>
</protein>
<sequence>MQGSPVRPHRWYRPPPCIPQRNGASIHNVRRIPPKTPSHTILSCKMTDFNALAVQFTDFYYNTFDTDRSQLTALYRDHSMLSFEGAQIQGTSAIVQKLVSLPFARVKHRISTRDAQPSSPSSGGVLVMVTGELQIDDETTTQRYSQVFHLVPEGGSYYVFNDVFRLNYMEIMGVEGGENRDALRCVADTMTNFSSSTFCLVVPYSRLLSPWRRMPTSCNCCILWHVSTLGVLQLEMPGPYVCSFRRRQGSSWSTRASPLKRKSIIQIHSLPSCRTLNNLGPPLVNLPNSLIIPLSRPQILRYTLRKQAD</sequence>
<evidence type="ECO:0000259" key="4">
    <source>
        <dbReference type="PROSITE" id="PS50177"/>
    </source>
</evidence>
<accession>A0A0E9NCQ9</accession>
<gene>
    <name evidence="5" type="ORF">G7K_1824-t1</name>
</gene>
<dbReference type="GO" id="GO:0006606">
    <property type="term" value="P:protein import into nucleus"/>
    <property type="evidence" value="ECO:0007669"/>
    <property type="project" value="UniProtKB-ARBA"/>
</dbReference>
<reference evidence="5 6" key="3">
    <citation type="journal article" date="2015" name="Genome Announc.">
        <title>Draft Genome Sequence of the Archiascomycetous Yeast Saitoella complicata.</title>
        <authorList>
            <person name="Yamauchi K."/>
            <person name="Kondo S."/>
            <person name="Hamamoto M."/>
            <person name="Takahashi Y."/>
            <person name="Ogura Y."/>
            <person name="Hayashi T."/>
            <person name="Nishida H."/>
        </authorList>
    </citation>
    <scope>NUCLEOTIDE SEQUENCE [LARGE SCALE GENOMIC DNA]</scope>
    <source>
        <strain evidence="5 6">NRRL Y-17804</strain>
    </source>
</reference>
<keyword evidence="6" id="KW-1185">Reference proteome</keyword>
<dbReference type="AlphaFoldDB" id="A0A0E9NCQ9"/>
<feature type="domain" description="NTF2" evidence="4">
    <location>
        <begin position="52"/>
        <end position="166"/>
    </location>
</feature>
<evidence type="ECO:0000256" key="3">
    <source>
        <dbReference type="ARBA" id="ARBA00026247"/>
    </source>
</evidence>
<reference evidence="5 6" key="1">
    <citation type="journal article" date="2011" name="J. Gen. Appl. Microbiol.">
        <title>Draft genome sequencing of the enigmatic yeast Saitoella complicata.</title>
        <authorList>
            <person name="Nishida H."/>
            <person name="Hamamoto M."/>
            <person name="Sugiyama J."/>
        </authorList>
    </citation>
    <scope>NUCLEOTIDE SEQUENCE [LARGE SCALE GENOMIC DNA]</scope>
    <source>
        <strain evidence="5 6">NRRL Y-17804</strain>
    </source>
</reference>
<evidence type="ECO:0000256" key="2">
    <source>
        <dbReference type="ARBA" id="ARBA00022490"/>
    </source>
</evidence>
<dbReference type="InterPro" id="IPR002075">
    <property type="entry name" value="NTF2_dom"/>
</dbReference>